<keyword evidence="3" id="KW-0963">Cytoplasm</keyword>
<feature type="domain" description="N-acetyltransferase" evidence="4">
    <location>
        <begin position="4"/>
        <end position="148"/>
    </location>
</feature>
<keyword evidence="6" id="KW-1185">Reference proteome</keyword>
<dbReference type="PROSITE" id="PS51186">
    <property type="entry name" value="GNAT"/>
    <property type="match status" value="1"/>
</dbReference>
<organism evidence="5 6">
    <name type="scientific">Clostridium cadaveris</name>
    <dbReference type="NCBI Taxonomy" id="1529"/>
    <lineage>
        <taxon>Bacteria</taxon>
        <taxon>Bacillati</taxon>
        <taxon>Bacillota</taxon>
        <taxon>Clostridia</taxon>
        <taxon>Eubacteriales</taxon>
        <taxon>Clostridiaceae</taxon>
        <taxon>Clostridium</taxon>
    </lineage>
</organism>
<dbReference type="AlphaFoldDB" id="A0A1I2LJY5"/>
<proteinExistence type="inferred from homology"/>
<dbReference type="EMBL" id="FOOE01000010">
    <property type="protein sequence ID" value="SFF78749.1"/>
    <property type="molecule type" value="Genomic_DNA"/>
</dbReference>
<reference evidence="5 6" key="1">
    <citation type="submission" date="2016-10" db="EMBL/GenBank/DDBJ databases">
        <authorList>
            <person name="de Groot N.N."/>
        </authorList>
    </citation>
    <scope>NUCLEOTIDE SEQUENCE [LARGE SCALE GENOMIC DNA]</scope>
    <source>
        <strain evidence="5 6">NLAE-zl-G419</strain>
    </source>
</reference>
<dbReference type="GeneID" id="90545724"/>
<evidence type="ECO:0000313" key="5">
    <source>
        <dbReference type="EMBL" id="SFF78749.1"/>
    </source>
</evidence>
<evidence type="ECO:0000313" key="6">
    <source>
        <dbReference type="Proteomes" id="UP000182135"/>
    </source>
</evidence>
<dbReference type="PANTHER" id="PTHR42919">
    <property type="entry name" value="N-ALPHA-ACETYLTRANSFERASE"/>
    <property type="match status" value="1"/>
</dbReference>
<dbReference type="InterPro" id="IPR016181">
    <property type="entry name" value="Acyl_CoA_acyltransferase"/>
</dbReference>
<comment type="subcellular location">
    <subcellularLocation>
        <location evidence="3">Cytoplasm</location>
    </subcellularLocation>
</comment>
<comment type="similarity">
    <text evidence="3">Belongs to the acetyltransferase family. RimI subfamily.</text>
</comment>
<dbReference type="Pfam" id="PF00583">
    <property type="entry name" value="Acetyltransf_1"/>
    <property type="match status" value="1"/>
</dbReference>
<comment type="function">
    <text evidence="3">Acetylates the N-terminal alanine of ribosomal protein bS18.</text>
</comment>
<accession>A0A1I2LJY5</accession>
<sequence length="152" mass="17230">MCDIKVILASKNHINDMVKISEESLAIPWSFQSFEEEFKNKFSRYVVALCDDKVVGFGGCWIIVGEGNITNIAVSPEYRGKGIGSAIVKELLRICHKENGTAITLEVRRSNIIAQNLYKKFGFEVEGIRKGYYANNKEDALLMWNRSLESFI</sequence>
<dbReference type="STRING" id="1529.SAMN04487885_11094"/>
<gene>
    <name evidence="5" type="ORF">SAMN04487885_11094</name>
</gene>
<dbReference type="InterPro" id="IPR006464">
    <property type="entry name" value="AcTrfase_RimI/Ard1"/>
</dbReference>
<comment type="catalytic activity">
    <reaction evidence="3">
        <text>N-terminal L-alanyl-[ribosomal protein bS18] + acetyl-CoA = N-terminal N(alpha)-acetyl-L-alanyl-[ribosomal protein bS18] + CoA + H(+)</text>
        <dbReference type="Rhea" id="RHEA:43756"/>
        <dbReference type="Rhea" id="RHEA-COMP:10676"/>
        <dbReference type="Rhea" id="RHEA-COMP:10677"/>
        <dbReference type="ChEBI" id="CHEBI:15378"/>
        <dbReference type="ChEBI" id="CHEBI:57287"/>
        <dbReference type="ChEBI" id="CHEBI:57288"/>
        <dbReference type="ChEBI" id="CHEBI:64718"/>
        <dbReference type="ChEBI" id="CHEBI:83683"/>
        <dbReference type="EC" id="2.3.1.266"/>
    </reaction>
</comment>
<dbReference type="eggNOG" id="COG0456">
    <property type="taxonomic scope" value="Bacteria"/>
</dbReference>
<protein>
    <recommendedName>
        <fullName evidence="3">[Ribosomal protein bS18]-alanine N-acetyltransferase</fullName>
        <ecNumber evidence="3">2.3.1.266</ecNumber>
    </recommendedName>
</protein>
<dbReference type="InterPro" id="IPR000182">
    <property type="entry name" value="GNAT_dom"/>
</dbReference>
<keyword evidence="2" id="KW-0012">Acyltransferase</keyword>
<name>A0A1I2LJY5_9CLOT</name>
<evidence type="ECO:0000256" key="1">
    <source>
        <dbReference type="ARBA" id="ARBA00022679"/>
    </source>
</evidence>
<dbReference type="OrthoDB" id="9794566at2"/>
<dbReference type="CDD" id="cd04301">
    <property type="entry name" value="NAT_SF"/>
    <property type="match status" value="1"/>
</dbReference>
<dbReference type="EC" id="2.3.1.266" evidence="3"/>
<dbReference type="Proteomes" id="UP000182135">
    <property type="component" value="Unassembled WGS sequence"/>
</dbReference>
<dbReference type="GO" id="GO:0005737">
    <property type="term" value="C:cytoplasm"/>
    <property type="evidence" value="ECO:0007669"/>
    <property type="project" value="UniProtKB-SubCell"/>
</dbReference>
<dbReference type="NCBIfam" id="TIGR01575">
    <property type="entry name" value="rimI"/>
    <property type="match status" value="1"/>
</dbReference>
<dbReference type="GO" id="GO:0008999">
    <property type="term" value="F:protein-N-terminal-alanine acetyltransferase activity"/>
    <property type="evidence" value="ECO:0007669"/>
    <property type="project" value="UniProtKB-EC"/>
</dbReference>
<dbReference type="InterPro" id="IPR051556">
    <property type="entry name" value="N-term/lysine_N-AcTrnsfr"/>
</dbReference>
<evidence type="ECO:0000259" key="4">
    <source>
        <dbReference type="PROSITE" id="PS51186"/>
    </source>
</evidence>
<keyword evidence="1 5" id="KW-0808">Transferase</keyword>
<evidence type="ECO:0000256" key="3">
    <source>
        <dbReference type="RuleBase" id="RU363094"/>
    </source>
</evidence>
<dbReference type="RefSeq" id="WP_027638728.1">
    <property type="nucleotide sequence ID" value="NZ_BAAACD010000033.1"/>
</dbReference>
<evidence type="ECO:0000256" key="2">
    <source>
        <dbReference type="ARBA" id="ARBA00023315"/>
    </source>
</evidence>
<dbReference type="Gene3D" id="3.40.630.30">
    <property type="match status" value="1"/>
</dbReference>
<dbReference type="SUPFAM" id="SSF55729">
    <property type="entry name" value="Acyl-CoA N-acyltransferases (Nat)"/>
    <property type="match status" value="1"/>
</dbReference>
<dbReference type="PANTHER" id="PTHR42919:SF8">
    <property type="entry name" value="N-ALPHA-ACETYLTRANSFERASE 50"/>
    <property type="match status" value="1"/>
</dbReference>